<dbReference type="InterPro" id="IPR005061">
    <property type="entry name" value="Ist1"/>
</dbReference>
<dbReference type="OrthoDB" id="10266464at2759"/>
<comment type="caution">
    <text evidence="2">The sequence shown here is derived from an EMBL/GenBank/DDBJ whole genome shotgun (WGS) entry which is preliminary data.</text>
</comment>
<protein>
    <submittedName>
        <fullName evidence="2">Uncharacterized protein</fullName>
    </submittedName>
</protein>
<dbReference type="AlphaFoldDB" id="A0A8T2SB49"/>
<name>A0A8T2SB49_CERRI</name>
<keyword evidence="3" id="KW-1185">Reference proteome</keyword>
<sequence length="249" mass="28946">MHDERLAGRKYSSSASPAEQLTKLLRPWRSCRGCSVPHWRSLLGQTIARCASLRKRVDKEIAQLRAEAAEYLYYAHFEQAHDKVALASRGQKIYLAYHLIEDYCEQMIDMIDDIEDFCKMECSLKMRKVLANLLFAMTRCEEVVELHLLKPLITSKVGKAFVTEVVENSIMCSVDEKIMMLLSFSGPNHRIRMMMLEKIAVDFGIDFNVIFKEWQDTEINFCSSPFNKKLIQEYYNGFFTEHARSPVYT</sequence>
<dbReference type="Gene3D" id="1.20.1260.60">
    <property type="entry name" value="Vacuolar protein sorting-associated protein Ist1"/>
    <property type="match status" value="1"/>
</dbReference>
<dbReference type="PANTHER" id="PTHR12161:SF16">
    <property type="entry name" value="REGULATOR OF VPS4 ACTIVITY IN THE MVB PATHWAY PROTEIN"/>
    <property type="match status" value="1"/>
</dbReference>
<evidence type="ECO:0000256" key="1">
    <source>
        <dbReference type="ARBA" id="ARBA00005536"/>
    </source>
</evidence>
<proteinExistence type="inferred from homology"/>
<organism evidence="2 3">
    <name type="scientific">Ceratopteris richardii</name>
    <name type="common">Triangle waterfern</name>
    <dbReference type="NCBI Taxonomy" id="49495"/>
    <lineage>
        <taxon>Eukaryota</taxon>
        <taxon>Viridiplantae</taxon>
        <taxon>Streptophyta</taxon>
        <taxon>Embryophyta</taxon>
        <taxon>Tracheophyta</taxon>
        <taxon>Polypodiopsida</taxon>
        <taxon>Polypodiidae</taxon>
        <taxon>Polypodiales</taxon>
        <taxon>Pteridineae</taxon>
        <taxon>Pteridaceae</taxon>
        <taxon>Parkerioideae</taxon>
        <taxon>Ceratopteris</taxon>
    </lineage>
</organism>
<dbReference type="PANTHER" id="PTHR12161">
    <property type="entry name" value="IST1 FAMILY MEMBER"/>
    <property type="match status" value="1"/>
</dbReference>
<dbReference type="Pfam" id="PF03398">
    <property type="entry name" value="Ist1"/>
    <property type="match status" value="1"/>
</dbReference>
<comment type="similarity">
    <text evidence="1">Belongs to the IST1 family.</text>
</comment>
<dbReference type="Proteomes" id="UP000825935">
    <property type="component" value="Chromosome 21"/>
</dbReference>
<accession>A0A8T2SB49</accession>
<reference evidence="2" key="1">
    <citation type="submission" date="2021-08" db="EMBL/GenBank/DDBJ databases">
        <title>WGS assembly of Ceratopteris richardii.</title>
        <authorList>
            <person name="Marchant D.B."/>
            <person name="Chen G."/>
            <person name="Jenkins J."/>
            <person name="Shu S."/>
            <person name="Leebens-Mack J."/>
            <person name="Grimwood J."/>
            <person name="Schmutz J."/>
            <person name="Soltis P."/>
            <person name="Soltis D."/>
            <person name="Chen Z.-H."/>
        </authorList>
    </citation>
    <scope>NUCLEOTIDE SEQUENCE</scope>
    <source>
        <strain evidence="2">Whitten #5841</strain>
        <tissue evidence="2">Leaf</tissue>
    </source>
</reference>
<dbReference type="EMBL" id="CM035426">
    <property type="protein sequence ID" value="KAH7315925.1"/>
    <property type="molecule type" value="Genomic_DNA"/>
</dbReference>
<evidence type="ECO:0000313" key="2">
    <source>
        <dbReference type="EMBL" id="KAH7315925.1"/>
    </source>
</evidence>
<dbReference type="EMBL" id="CM035426">
    <property type="protein sequence ID" value="KAH7315926.1"/>
    <property type="molecule type" value="Genomic_DNA"/>
</dbReference>
<gene>
    <name evidence="2" type="ORF">KP509_21G070900</name>
</gene>
<dbReference type="GO" id="GO:0015031">
    <property type="term" value="P:protein transport"/>
    <property type="evidence" value="ECO:0007669"/>
    <property type="project" value="InterPro"/>
</dbReference>
<evidence type="ECO:0000313" key="3">
    <source>
        <dbReference type="Proteomes" id="UP000825935"/>
    </source>
</evidence>
<dbReference type="InterPro" id="IPR042277">
    <property type="entry name" value="IST1-like"/>
</dbReference>